<evidence type="ECO:0000313" key="3">
    <source>
        <dbReference type="Proteomes" id="UP000186817"/>
    </source>
</evidence>
<sequence length="1873" mass="206462">MADENSVPEADDDVGFLEAAGIGPWSPADEAEELSDGAANTAAEHDTWSDAVAESLAPDFPDAVGPSFSVARRRGRGRGRGYGSRLLLQQHQQQDQQPPRQQGQASQIQLARQVRENNVLARRKEQQRQIQIEHGPARPALQAATAYGDKGQLCHVGTALQRAMASVLVRCVESSKAKREKDPESFKLLDTLIDGNALTCSASSIANLVPGSGSRASVQEKLLDAGAASHQLCGTLTSSFLSHVQQVMVAAGATPVMFFLKVKYDESPTKVRVCTVHTPASSMRPGQLILPQTCRTAAQLDHFLRSLGLSKASHSETARHAKVLQTQLAVAVLYSQKQGTEERFCWMRGSVPCALQAMNKSTAENERRCLKESIHNIAEIDRLSSGFPVRIRHVCCDRYSANYKAESGLRQDFPQWTVLHLTCDVHKLSSSISWTQTSCEREISGLLNSALVTGELGAVRKLRSLLTDLLCRQLDVVEEPPPTDDLTVQYRKDVFALFLPLEGVPDATRRVNMKRQFILRQFLNGEIQKQSPIKHHCGMFCCRSRDETLLNCSLYLSWALIPGSCPTLNRKNWLGSLPNLDWIGLLQAHHGLYCKLLLLYMGSPTTAVRPQQPQEPVTDTANTDANHRDSWDDAIEDALRTIAESETVAAAPAADAGDGDAGHADDHGDPAAGAPGETAWAEENRRRRVSVRQWLLGVSLCELEKECIMNLLKCIGSDAKGFAMPVVPCAQRALKFQMASAGAVAVHVFLRLAHSKLPFSLFKVLREQNIVDDLLEIPACMRDELFTCMLERYDTKDKLHGREAQAILLALASEVSVDISDIEASHSTTREMASLRSRGWPSCLESLSSKFIFGQLRKDRGQTHSKAGDRKQSFFGSRKRQQPDQQKKKEEKMDAATIAEVHERLRSMDAEEVARYQQIGKAATLSHRAGGAAFGPSVSVPNAAQWGRFWNPRALPPPGHAMSGGAIPQEDHAAAAESSLLSFTGQSFEKKYESFKSSICKRDDPVSLTVEEETALKTSEQDVRATPAAVLSEKGYSGLAGSCRRKLLPHPTAPVAGLSFHLPAILHKDTLALRRDFKLNSCLAAAFQKHSKVHYHEDELPIKPSASDFKTTLCFGLGVCVCGKWEKSKPDAFFFWDNMKKNLQARLAKPRKQPKPPERILVENKMVVLSLVSSPAWTESQHPGPDSVSEQCLYMHLAYMNFSTWHFGHLELFEFEDTTQLLVDRPDVLQLRVPMPAETDDTYGIYSDVQWLAERVNFKKSWTLRFLQVSLREDFWQKSDMSSSIVPVCPLESLDDILVWHGSDYEASMRRDAAAASKKRGSGLTLSARTPGPGPAVKRRRKGKGGSEGVEVTDPPMLEVGQSAEQAAVVLPQPTVMADGNGLYDCPDETEENVKQGLLESDEEHAEDAEPGKAEGSGDESLDPFDIWNEVDEAGEGTTTVSGPAYHQLDLASAFEGASSSAGADAREIASASSTAPAATAEPTLPPQRAGHATAPAPDFVPDEFVIPGHGTLRFYSKGGYLQAVCRHPEHGDCRLARTLKSHPKANDRNRTTTKFGGQGRPGGFLTSWLMQSSEHLTRESHVHKCKPDYDARLEARLHLYTLRGGKEYLARLERAKAEGEDDVPNRLRLYLVLFRKDVFTKNHASSFKATVQELLRYVVENHIPVPLTELMFAPHSPILEEQVQQTQSANPQWLQQSVTLRSSMGVPQAMKPWSSLPSLQMTGLSGTMRQKEVLDLACIGWLGKAGLDKLNASSEDRRLVEAQELCYNLFTDVSQNPERKKYTTKMDDDDIDSGVVPCQTTSTILYSHKYDRVCHPLEMMRFQGHSVDLKLPAPAEMRQSQLQELAGSGMTLPCLATVVQALLSTNSLLPPP</sequence>
<feature type="region of interest" description="Disordered" evidence="1">
    <location>
        <begin position="859"/>
        <end position="894"/>
    </location>
</feature>
<feature type="region of interest" description="Disordered" evidence="1">
    <location>
        <begin position="59"/>
        <end position="81"/>
    </location>
</feature>
<feature type="region of interest" description="Disordered" evidence="1">
    <location>
        <begin position="1401"/>
        <end position="1425"/>
    </location>
</feature>
<evidence type="ECO:0000256" key="1">
    <source>
        <dbReference type="SAM" id="MobiDB-lite"/>
    </source>
</evidence>
<feature type="compositionally biased region" description="Basic and acidic residues" evidence="1">
    <location>
        <begin position="660"/>
        <end position="669"/>
    </location>
</feature>
<dbReference type="EMBL" id="LSRX01000104">
    <property type="protein sequence ID" value="OLQ09058.1"/>
    <property type="molecule type" value="Genomic_DNA"/>
</dbReference>
<proteinExistence type="predicted"/>
<feature type="region of interest" description="Disordered" evidence="1">
    <location>
        <begin position="1"/>
        <end position="45"/>
    </location>
</feature>
<feature type="region of interest" description="Disordered" evidence="1">
    <location>
        <begin position="607"/>
        <end position="629"/>
    </location>
</feature>
<accession>A0A1Q9ENU7</accession>
<feature type="compositionally biased region" description="Basic and acidic residues" evidence="1">
    <location>
        <begin position="881"/>
        <end position="894"/>
    </location>
</feature>
<feature type="compositionally biased region" description="Polar residues" evidence="1">
    <location>
        <begin position="607"/>
        <end position="624"/>
    </location>
</feature>
<keyword evidence="3" id="KW-1185">Reference proteome</keyword>
<reference evidence="2 3" key="1">
    <citation type="submission" date="2016-02" db="EMBL/GenBank/DDBJ databases">
        <title>Genome analysis of coral dinoflagellate symbionts highlights evolutionary adaptations to a symbiotic lifestyle.</title>
        <authorList>
            <person name="Aranda M."/>
            <person name="Li Y."/>
            <person name="Liew Y.J."/>
            <person name="Baumgarten S."/>
            <person name="Simakov O."/>
            <person name="Wilson M."/>
            <person name="Piel J."/>
            <person name="Ashoor H."/>
            <person name="Bougouffa S."/>
            <person name="Bajic V.B."/>
            <person name="Ryu T."/>
            <person name="Ravasi T."/>
            <person name="Bayer T."/>
            <person name="Micklem G."/>
            <person name="Kim H."/>
            <person name="Bhak J."/>
            <person name="Lajeunesse T.C."/>
            <person name="Voolstra C.R."/>
        </authorList>
    </citation>
    <scope>NUCLEOTIDE SEQUENCE [LARGE SCALE GENOMIC DNA]</scope>
    <source>
        <strain evidence="2 3">CCMP2467</strain>
    </source>
</reference>
<organism evidence="2 3">
    <name type="scientific">Symbiodinium microadriaticum</name>
    <name type="common">Dinoflagellate</name>
    <name type="synonym">Zooxanthella microadriatica</name>
    <dbReference type="NCBI Taxonomy" id="2951"/>
    <lineage>
        <taxon>Eukaryota</taxon>
        <taxon>Sar</taxon>
        <taxon>Alveolata</taxon>
        <taxon>Dinophyceae</taxon>
        <taxon>Suessiales</taxon>
        <taxon>Symbiodiniaceae</taxon>
        <taxon>Symbiodinium</taxon>
    </lineage>
</organism>
<feature type="compositionally biased region" description="Low complexity" evidence="1">
    <location>
        <begin position="1466"/>
        <end position="1483"/>
    </location>
</feature>
<feature type="region of interest" description="Disordered" evidence="1">
    <location>
        <begin position="1311"/>
        <end position="1357"/>
    </location>
</feature>
<evidence type="ECO:0000313" key="2">
    <source>
        <dbReference type="EMBL" id="OLQ09058.1"/>
    </source>
</evidence>
<name>A0A1Q9ENU7_SYMMI</name>
<feature type="region of interest" description="Disordered" evidence="1">
    <location>
        <begin position="652"/>
        <end position="683"/>
    </location>
</feature>
<dbReference type="Proteomes" id="UP000186817">
    <property type="component" value="Unassembled WGS sequence"/>
</dbReference>
<feature type="region of interest" description="Disordered" evidence="1">
    <location>
        <begin position="1466"/>
        <end position="1497"/>
    </location>
</feature>
<protein>
    <submittedName>
        <fullName evidence="2">Uncharacterized protein</fullName>
    </submittedName>
</protein>
<comment type="caution">
    <text evidence="2">The sequence shown here is derived from an EMBL/GenBank/DDBJ whole genome shotgun (WGS) entry which is preliminary data.</text>
</comment>
<gene>
    <name evidence="2" type="ORF">AK812_SmicGene7370</name>
</gene>
<dbReference type="OrthoDB" id="417742at2759"/>
<feature type="compositionally biased region" description="Basic and acidic residues" evidence="1">
    <location>
        <begin position="859"/>
        <end position="872"/>
    </location>
</feature>